<dbReference type="EMBL" id="JAPWDV010000001">
    <property type="protein sequence ID" value="KAJ6225918.1"/>
    <property type="molecule type" value="Genomic_DNA"/>
</dbReference>
<name>A0A9Q0MH55_BLOTA</name>
<dbReference type="Proteomes" id="UP001142055">
    <property type="component" value="Chromosome 1"/>
</dbReference>
<reference evidence="1" key="1">
    <citation type="submission" date="2022-12" db="EMBL/GenBank/DDBJ databases">
        <title>Genome assemblies of Blomia tropicalis.</title>
        <authorList>
            <person name="Cui Y."/>
        </authorList>
    </citation>
    <scope>NUCLEOTIDE SEQUENCE</scope>
    <source>
        <tissue evidence="1">Adult mites</tissue>
    </source>
</reference>
<organism evidence="1 2">
    <name type="scientific">Blomia tropicalis</name>
    <name type="common">Mite</name>
    <dbReference type="NCBI Taxonomy" id="40697"/>
    <lineage>
        <taxon>Eukaryota</taxon>
        <taxon>Metazoa</taxon>
        <taxon>Ecdysozoa</taxon>
        <taxon>Arthropoda</taxon>
        <taxon>Chelicerata</taxon>
        <taxon>Arachnida</taxon>
        <taxon>Acari</taxon>
        <taxon>Acariformes</taxon>
        <taxon>Sarcoptiformes</taxon>
        <taxon>Astigmata</taxon>
        <taxon>Glycyphagoidea</taxon>
        <taxon>Echimyopodidae</taxon>
        <taxon>Blomia</taxon>
    </lineage>
</organism>
<keyword evidence="2" id="KW-1185">Reference proteome</keyword>
<evidence type="ECO:0000313" key="2">
    <source>
        <dbReference type="Proteomes" id="UP001142055"/>
    </source>
</evidence>
<gene>
    <name evidence="1" type="ORF">RDWZM_004463</name>
</gene>
<protein>
    <submittedName>
        <fullName evidence="1">Uncharacterized protein</fullName>
    </submittedName>
</protein>
<dbReference type="AlphaFoldDB" id="A0A9Q0MH55"/>
<proteinExistence type="predicted"/>
<sequence length="177" mass="20655">MISSTSFKSLNVHDKCEQESKTSWQQIVLFIIISSCVCDTSQQQLNRVNSSPENYQWIMDRTADDTSSSSPDLIPLAVMPIVNRYERNRKSPFDQLMFTSRSIRSGGKKLDSMLDMLKKVEECIRLTEGLRFRKRSMESDWNNPDVVARLVRYGPISLAYQKRDEARMRYLKNRCQI</sequence>
<comment type="caution">
    <text evidence="1">The sequence shown here is derived from an EMBL/GenBank/DDBJ whole genome shotgun (WGS) entry which is preliminary data.</text>
</comment>
<accession>A0A9Q0MH55</accession>
<evidence type="ECO:0000313" key="1">
    <source>
        <dbReference type="EMBL" id="KAJ6225918.1"/>
    </source>
</evidence>